<organism evidence="2 3">
    <name type="scientific">Halobacillus yeomjeoni</name>
    <dbReference type="NCBI Taxonomy" id="311194"/>
    <lineage>
        <taxon>Bacteria</taxon>
        <taxon>Bacillati</taxon>
        <taxon>Bacillota</taxon>
        <taxon>Bacilli</taxon>
        <taxon>Bacillales</taxon>
        <taxon>Bacillaceae</taxon>
        <taxon>Halobacillus</taxon>
    </lineage>
</organism>
<evidence type="ECO:0000313" key="2">
    <source>
        <dbReference type="EMBL" id="MBH0228750.1"/>
    </source>
</evidence>
<keyword evidence="3" id="KW-1185">Reference proteome</keyword>
<dbReference type="EMBL" id="JADZSC010000001">
    <property type="protein sequence ID" value="MBH0228750.1"/>
    <property type="molecule type" value="Genomic_DNA"/>
</dbReference>
<feature type="transmembrane region" description="Helical" evidence="1">
    <location>
        <begin position="6"/>
        <end position="27"/>
    </location>
</feature>
<dbReference type="AlphaFoldDB" id="A0A931MTT7"/>
<keyword evidence="1" id="KW-0812">Transmembrane</keyword>
<reference evidence="2 3" key="1">
    <citation type="journal article" date="2005" name="Int. J. Syst. Evol. Microbiol.">
        <title>Halobacillus yeomjeoni sp. nov., isolated from a marine solar saltern in Korea.</title>
        <authorList>
            <person name="Yoon J.H."/>
            <person name="Kang S.J."/>
            <person name="Lee C.H."/>
            <person name="Oh H.W."/>
            <person name="Oh T.K."/>
        </authorList>
    </citation>
    <scope>NUCLEOTIDE SEQUENCE [LARGE SCALE GENOMIC DNA]</scope>
    <source>
        <strain evidence="2 3">KCTC 3957</strain>
    </source>
</reference>
<keyword evidence="1" id="KW-1133">Transmembrane helix</keyword>
<comment type="caution">
    <text evidence="2">The sequence shown here is derived from an EMBL/GenBank/DDBJ whole genome shotgun (WGS) entry which is preliminary data.</text>
</comment>
<gene>
    <name evidence="2" type="ORF">H0267_00875</name>
</gene>
<evidence type="ECO:0000256" key="1">
    <source>
        <dbReference type="SAM" id="Phobius"/>
    </source>
</evidence>
<sequence length="169" mass="19678">MKRKWFYVIVGFQILFLVGMSISYYAMDVFGESITLKTAPVDPRDPFYGDYVTLGFEVERFPKEKWSGSENVKWRERIFLLLEEGEKGIHQLVKASESSLQSGENQIVLPAKFEWYDEHTETYVVNLSVDRYYIEENTGEEYEGEGDRLVEIIVAPWGQLKIKSLKAID</sequence>
<proteinExistence type="predicted"/>
<dbReference type="Proteomes" id="UP000614490">
    <property type="component" value="Unassembled WGS sequence"/>
</dbReference>
<protein>
    <submittedName>
        <fullName evidence="2">GDYXXLXY domain-containing protein</fullName>
    </submittedName>
</protein>
<name>A0A931MTT7_9BACI</name>
<keyword evidence="1" id="KW-0472">Membrane</keyword>
<dbReference type="InterPro" id="IPR025833">
    <property type="entry name" value="GDYXXLXY"/>
</dbReference>
<dbReference type="Pfam" id="PF14345">
    <property type="entry name" value="GDYXXLXY"/>
    <property type="match status" value="1"/>
</dbReference>
<accession>A0A931MTT7</accession>
<evidence type="ECO:0000313" key="3">
    <source>
        <dbReference type="Proteomes" id="UP000614490"/>
    </source>
</evidence>
<dbReference type="RefSeq" id="WP_197315398.1">
    <property type="nucleotide sequence ID" value="NZ_JADZSC010000001.1"/>
</dbReference>